<dbReference type="Pfam" id="PF19263">
    <property type="entry name" value="DUF5906"/>
    <property type="match status" value="1"/>
</dbReference>
<evidence type="ECO:0000256" key="1">
    <source>
        <dbReference type="ARBA" id="ARBA00022741"/>
    </source>
</evidence>
<dbReference type="Pfam" id="PF08706">
    <property type="entry name" value="D5_N"/>
    <property type="match status" value="1"/>
</dbReference>
<dbReference type="AlphaFoldDB" id="A0A1H9VXM3"/>
<dbReference type="InterPro" id="IPR051620">
    <property type="entry name" value="ORF904-like_C"/>
</dbReference>
<evidence type="ECO:0000256" key="4">
    <source>
        <dbReference type="ARBA" id="ARBA00022840"/>
    </source>
</evidence>
<dbReference type="Pfam" id="PF03288">
    <property type="entry name" value="Pox_D5"/>
    <property type="match status" value="1"/>
</dbReference>
<dbReference type="GO" id="GO:0016787">
    <property type="term" value="F:hydrolase activity"/>
    <property type="evidence" value="ECO:0007669"/>
    <property type="project" value="UniProtKB-KW"/>
</dbReference>
<dbReference type="NCBIfam" id="TIGR01613">
    <property type="entry name" value="primase_Cterm"/>
    <property type="match status" value="1"/>
</dbReference>
<dbReference type="EMBL" id="FOGJ01000025">
    <property type="protein sequence ID" value="SES26043.1"/>
    <property type="molecule type" value="Genomic_DNA"/>
</dbReference>
<keyword evidence="3 6" id="KW-0347">Helicase</keyword>
<keyword evidence="4" id="KW-0067">ATP-binding</keyword>
<protein>
    <submittedName>
        <fullName evidence="6">Putative DNA primase/helicase</fullName>
    </submittedName>
</protein>
<dbReference type="InterPro" id="IPR006500">
    <property type="entry name" value="Helicase_put_C_phage/plasmid"/>
</dbReference>
<dbReference type="InterPro" id="IPR014818">
    <property type="entry name" value="Phage/plasmid_primase_P4_C"/>
</dbReference>
<dbReference type="InterPro" id="IPR027417">
    <property type="entry name" value="P-loop_NTPase"/>
</dbReference>
<dbReference type="Gene3D" id="3.40.50.300">
    <property type="entry name" value="P-loop containing nucleotide triphosphate hydrolases"/>
    <property type="match status" value="1"/>
</dbReference>
<keyword evidence="2" id="KW-0378">Hydrolase</keyword>
<dbReference type="PANTHER" id="PTHR35372">
    <property type="entry name" value="ATP BINDING PROTEIN-RELATED"/>
    <property type="match status" value="1"/>
</dbReference>
<evidence type="ECO:0000256" key="2">
    <source>
        <dbReference type="ARBA" id="ARBA00022801"/>
    </source>
</evidence>
<evidence type="ECO:0000256" key="3">
    <source>
        <dbReference type="ARBA" id="ARBA00022806"/>
    </source>
</evidence>
<feature type="domain" description="SF3 helicase" evidence="5">
    <location>
        <begin position="109"/>
        <end position="265"/>
    </location>
</feature>
<keyword evidence="1" id="KW-0547">Nucleotide-binding</keyword>
<sequence length="407" mass="46598">MGCTFYDIDGVMSEDRLKKEIVDDLKPYVRTNIIRKANQIIELMRCEALCDELPKHTDRVHFKNGTFFLDKGFVPDKEFCANRLPVDYNADAPEPKAWLRFLDELLYPEDIVTLQEFMGYMLIPTTKAQVMLMLIGSGGEGKSRVGFMCKNLLGCNMNICTLNKLSTDKFCPADQEGMLLMIDDDMKMDALTDTGMLKSIVTMESKMDLERKGKQSYQGYLYVRIMVFGNGALNALYDKSDGFYRRQICMKVKEKPADRVDDRNLSEKLALETEGVALWCLDGLKRLVANGFHFTISDRTKRNQAEMRREEDSIMDFFESSGYFTFDSEALCTTKDLYDAYKMWGEDNAVKVRSESSFSKEMKQRADKLGIAYMKNVSIDGKTARGYKGLYANHTLKDVPFEIRKGA</sequence>
<dbReference type="InterPro" id="IPR004968">
    <property type="entry name" value="DNA_primase/NTPase_C"/>
</dbReference>
<reference evidence="6 7" key="1">
    <citation type="submission" date="2016-10" db="EMBL/GenBank/DDBJ databases">
        <authorList>
            <person name="de Groot N.N."/>
        </authorList>
    </citation>
    <scope>NUCLEOTIDE SEQUENCE [LARGE SCALE GENOMIC DNA]</scope>
    <source>
        <strain evidence="6 7">AR40</strain>
    </source>
</reference>
<evidence type="ECO:0000259" key="5">
    <source>
        <dbReference type="PROSITE" id="PS51206"/>
    </source>
</evidence>
<proteinExistence type="predicted"/>
<gene>
    <name evidence="6" type="ORF">SAMN04487884_12560</name>
</gene>
<dbReference type="PROSITE" id="PS51206">
    <property type="entry name" value="SF3_HELICASE_1"/>
    <property type="match status" value="1"/>
</dbReference>
<evidence type="ECO:0000313" key="6">
    <source>
        <dbReference type="EMBL" id="SES26043.1"/>
    </source>
</evidence>
<dbReference type="GO" id="GO:0004386">
    <property type="term" value="F:helicase activity"/>
    <property type="evidence" value="ECO:0007669"/>
    <property type="project" value="UniProtKB-KW"/>
</dbReference>
<dbReference type="Proteomes" id="UP000182584">
    <property type="component" value="Unassembled WGS sequence"/>
</dbReference>
<evidence type="ECO:0000313" key="7">
    <source>
        <dbReference type="Proteomes" id="UP000182584"/>
    </source>
</evidence>
<accession>A0A1H9VXM3</accession>
<dbReference type="InterPro" id="IPR045455">
    <property type="entry name" value="NrS-1_pol-like_helicase"/>
</dbReference>
<dbReference type="GO" id="GO:0005524">
    <property type="term" value="F:ATP binding"/>
    <property type="evidence" value="ECO:0007669"/>
    <property type="project" value="UniProtKB-KW"/>
</dbReference>
<dbReference type="InterPro" id="IPR014015">
    <property type="entry name" value="Helicase_SF3_DNA-vir"/>
</dbReference>
<name>A0A1H9VXM3_BUTFI</name>
<dbReference type="PANTHER" id="PTHR35372:SF2">
    <property type="entry name" value="SF3 HELICASE DOMAIN-CONTAINING PROTEIN"/>
    <property type="match status" value="1"/>
</dbReference>
<organism evidence="6 7">
    <name type="scientific">Butyrivibrio fibrisolvens</name>
    <dbReference type="NCBI Taxonomy" id="831"/>
    <lineage>
        <taxon>Bacteria</taxon>
        <taxon>Bacillati</taxon>
        <taxon>Bacillota</taxon>
        <taxon>Clostridia</taxon>
        <taxon>Lachnospirales</taxon>
        <taxon>Lachnospiraceae</taxon>
        <taxon>Butyrivibrio</taxon>
    </lineage>
</organism>